<dbReference type="EMBL" id="JAROBZ020000001">
    <property type="protein sequence ID" value="MFB3168487.1"/>
    <property type="molecule type" value="Genomic_DNA"/>
</dbReference>
<dbReference type="Gene3D" id="3.40.1440.10">
    <property type="entry name" value="GIY-YIG endonuclease"/>
    <property type="match status" value="1"/>
</dbReference>
<keyword evidence="3" id="KW-1185">Reference proteome</keyword>
<gene>
    <name evidence="2" type="ORF">P5G62_015320</name>
</gene>
<protein>
    <recommendedName>
        <fullName evidence="1">GIY-YIG domain-containing protein</fullName>
    </recommendedName>
</protein>
<feature type="domain" description="GIY-YIG" evidence="1">
    <location>
        <begin position="49"/>
        <end position="134"/>
    </location>
</feature>
<dbReference type="InterPro" id="IPR000305">
    <property type="entry name" value="GIY-YIG_endonuc"/>
</dbReference>
<dbReference type="RefSeq" id="WP_306072955.1">
    <property type="nucleotide sequence ID" value="NZ_JAROBZ020000001.1"/>
</dbReference>
<evidence type="ECO:0000313" key="3">
    <source>
        <dbReference type="Proteomes" id="UP001241748"/>
    </source>
</evidence>
<organism evidence="2 3">
    <name type="scientific">Neobacillus driksii</name>
    <dbReference type="NCBI Taxonomy" id="3035913"/>
    <lineage>
        <taxon>Bacteria</taxon>
        <taxon>Bacillati</taxon>
        <taxon>Bacillota</taxon>
        <taxon>Bacilli</taxon>
        <taxon>Bacillales</taxon>
        <taxon>Bacillaceae</taxon>
        <taxon>Neobacillus</taxon>
    </lineage>
</organism>
<proteinExistence type="predicted"/>
<evidence type="ECO:0000313" key="2">
    <source>
        <dbReference type="EMBL" id="MFB3168487.1"/>
    </source>
</evidence>
<evidence type="ECO:0000259" key="1">
    <source>
        <dbReference type="PROSITE" id="PS50164"/>
    </source>
</evidence>
<accession>A0ABV4YUS6</accession>
<dbReference type="PROSITE" id="PS50164">
    <property type="entry name" value="GIY_YIG"/>
    <property type="match status" value="1"/>
</dbReference>
<dbReference type="Proteomes" id="UP001241748">
    <property type="component" value="Unassembled WGS sequence"/>
</dbReference>
<reference evidence="2 3" key="1">
    <citation type="submission" date="2024-05" db="EMBL/GenBank/DDBJ databases">
        <authorList>
            <person name="Venkateswaran K."/>
        </authorList>
    </citation>
    <scope>NUCLEOTIDE SEQUENCE [LARGE SCALE GENOMIC DNA]</scope>
    <source>
        <strain evidence="2 3">179-C4-2-HS</strain>
    </source>
</reference>
<comment type="caution">
    <text evidence="2">The sequence shown here is derived from an EMBL/GenBank/DDBJ whole genome shotgun (WGS) entry which is preliminary data.</text>
</comment>
<dbReference type="InterPro" id="IPR035901">
    <property type="entry name" value="GIY-YIG_endonuc_sf"/>
</dbReference>
<name>A0ABV4YUS6_9BACI</name>
<sequence length="135" mass="16267">MKNRFEVSYNENTLISLINLDDWNVFQIEHTGYLQRITTTRKIYNEFQSLSGVYVYEKQGVIYYVGEGNLADRIRQHYTESYSTTKRKQHEKWYKFFSSNLGLFNVHWINVEDKYERTAIESMLTIVLEPEFNKI</sequence>